<dbReference type="GO" id="GO:0015833">
    <property type="term" value="P:peptide transport"/>
    <property type="evidence" value="ECO:0007669"/>
    <property type="project" value="TreeGrafter"/>
</dbReference>
<evidence type="ECO:0000256" key="1">
    <source>
        <dbReference type="ARBA" id="ARBA00005695"/>
    </source>
</evidence>
<protein>
    <submittedName>
        <fullName evidence="5">ABC transporter substrate-binding protein</fullName>
    </submittedName>
</protein>
<dbReference type="EMBL" id="DSRU01000075">
    <property type="protein sequence ID" value="HFM97370.1"/>
    <property type="molecule type" value="Genomic_DNA"/>
</dbReference>
<accession>A0A7C3KCX9</accession>
<dbReference type="GO" id="GO:0042597">
    <property type="term" value="C:periplasmic space"/>
    <property type="evidence" value="ECO:0007669"/>
    <property type="project" value="UniProtKB-ARBA"/>
</dbReference>
<evidence type="ECO:0000256" key="2">
    <source>
        <dbReference type="ARBA" id="ARBA00022448"/>
    </source>
</evidence>
<dbReference type="Gene3D" id="3.40.190.10">
    <property type="entry name" value="Periplasmic binding protein-like II"/>
    <property type="match status" value="1"/>
</dbReference>
<proteinExistence type="inferred from homology"/>
<keyword evidence="2" id="KW-0813">Transport</keyword>
<dbReference type="InterPro" id="IPR000914">
    <property type="entry name" value="SBP_5_dom"/>
</dbReference>
<dbReference type="GO" id="GO:1904680">
    <property type="term" value="F:peptide transmembrane transporter activity"/>
    <property type="evidence" value="ECO:0007669"/>
    <property type="project" value="TreeGrafter"/>
</dbReference>
<dbReference type="PROSITE" id="PS51257">
    <property type="entry name" value="PROKAR_LIPOPROTEIN"/>
    <property type="match status" value="1"/>
</dbReference>
<dbReference type="Gene3D" id="3.10.105.10">
    <property type="entry name" value="Dipeptide-binding Protein, Domain 3"/>
    <property type="match status" value="1"/>
</dbReference>
<dbReference type="Pfam" id="PF00496">
    <property type="entry name" value="SBP_bac_5"/>
    <property type="match status" value="1"/>
</dbReference>
<feature type="domain" description="Solute-binding protein family 5" evidence="4">
    <location>
        <begin position="89"/>
        <end position="501"/>
    </location>
</feature>
<comment type="similarity">
    <text evidence="1">Belongs to the bacterial solute-binding protein 5 family.</text>
</comment>
<dbReference type="AlphaFoldDB" id="A0A7C3KCX9"/>
<evidence type="ECO:0000256" key="3">
    <source>
        <dbReference type="ARBA" id="ARBA00022729"/>
    </source>
</evidence>
<keyword evidence="3" id="KW-0732">Signal</keyword>
<name>A0A7C3KCX9_9CYAN</name>
<dbReference type="SUPFAM" id="SSF53850">
    <property type="entry name" value="Periplasmic binding protein-like II"/>
    <property type="match status" value="1"/>
</dbReference>
<dbReference type="InterPro" id="IPR039424">
    <property type="entry name" value="SBP_5"/>
</dbReference>
<comment type="caution">
    <text evidence="5">The sequence shown here is derived from an EMBL/GenBank/DDBJ whole genome shotgun (WGS) entry which is preliminary data.</text>
</comment>
<dbReference type="InterPro" id="IPR030678">
    <property type="entry name" value="Peptide/Ni-bd"/>
</dbReference>
<evidence type="ECO:0000259" key="4">
    <source>
        <dbReference type="Pfam" id="PF00496"/>
    </source>
</evidence>
<evidence type="ECO:0000313" key="5">
    <source>
        <dbReference type="EMBL" id="HFM97370.1"/>
    </source>
</evidence>
<dbReference type="FunFam" id="3.90.76.10:FF:000004">
    <property type="entry name" value="Peptide ABC transporter substrate-binding protein"/>
    <property type="match status" value="1"/>
</dbReference>
<reference evidence="5" key="1">
    <citation type="journal article" date="2020" name="mSystems">
        <title>Genome- and Community-Level Interaction Insights into Carbon Utilization and Element Cycling Functions of Hydrothermarchaeota in Hydrothermal Sediment.</title>
        <authorList>
            <person name="Zhou Z."/>
            <person name="Liu Y."/>
            <person name="Xu W."/>
            <person name="Pan J."/>
            <person name="Luo Z.H."/>
            <person name="Li M."/>
        </authorList>
    </citation>
    <scope>NUCLEOTIDE SEQUENCE [LARGE SCALE GENOMIC DNA]</scope>
    <source>
        <strain evidence="5">SpSt-418</strain>
    </source>
</reference>
<dbReference type="CDD" id="cd08500">
    <property type="entry name" value="PBP2_NikA_DppA_OppA_like_4"/>
    <property type="match status" value="1"/>
</dbReference>
<organism evidence="5">
    <name type="scientific">Oscillatoriales cyanobacterium SpSt-418</name>
    <dbReference type="NCBI Taxonomy" id="2282169"/>
    <lineage>
        <taxon>Bacteria</taxon>
        <taxon>Bacillati</taxon>
        <taxon>Cyanobacteriota</taxon>
        <taxon>Cyanophyceae</taxon>
        <taxon>Oscillatoriophycideae</taxon>
        <taxon>Oscillatoriales</taxon>
    </lineage>
</organism>
<dbReference type="GO" id="GO:0043190">
    <property type="term" value="C:ATP-binding cassette (ABC) transporter complex"/>
    <property type="evidence" value="ECO:0007669"/>
    <property type="project" value="InterPro"/>
</dbReference>
<dbReference type="PANTHER" id="PTHR30290:SF9">
    <property type="entry name" value="OLIGOPEPTIDE-BINDING PROTEIN APPA"/>
    <property type="match status" value="1"/>
</dbReference>
<dbReference type="PANTHER" id="PTHR30290">
    <property type="entry name" value="PERIPLASMIC BINDING COMPONENT OF ABC TRANSPORTER"/>
    <property type="match status" value="1"/>
</dbReference>
<gene>
    <name evidence="5" type="ORF">ENR64_06310</name>
</gene>
<dbReference type="PIRSF" id="PIRSF002741">
    <property type="entry name" value="MppA"/>
    <property type="match status" value="1"/>
</dbReference>
<sequence>MIRFARQRNRWSWQWGRSRWLVALSVVLCLVLSACQISNFRTAAAQGTQLAISVLTDPNTFNFANKNTFPNVFLLTSEGLTNENGETGEIEPALAESWQFSSDNRRITFKLRPGLKWSDGHPLTADDVVFTYRDIVSNPKIPTDARDGIYIGEKKQLPEVRKLDDLTVEFILPEPFAPFLRATAGPDGILIQPKHALEASLKQVDKDGNPLFISTWGTDTPPEKVVVNGPYKMESYLAGQRLVFRRNPNYWRKDDQGQPLPYVDRIIWQVVESVDTQLIKFRSGDLDVLGDARPLRPEYVSLLKREEKRGNFKIYDGGPWSGTLYLTFNLTKATDKNGRPFVDPIKSRWFNTLEFRQAIAYAINKERINTNIFRGLGVVQDSPISVQSPYFLKNGLKTYEYNPTKAKELLQKAGFRYNAQNQLVDADGNRVRFTLLTNSNNLVRVAIGAQIKQDLADIGIQVDFTPVNFNLLVEKTSFTRDWEAHMIGFTGGVEPNQAANLWVSTGASHSFNLAPQPGHPPIKNYQITPMEQAIDRLYIAAARELDEEKRKQVYGEFQRVVQENLPVIHLVNDRALMAVRNKVEGLRYTGLPSWGLWNIQELRIKE</sequence>